<dbReference type="AlphaFoldDB" id="X1VJK3"/>
<name>X1VJK3_9ZZZZ</name>
<sequence>MNVLERINILKKMVKEANNIVSWQETIYTQLNVLAGKTKAGNITDTTDAGGEIAVAFAEAFASTPVVVIQLVGDVDYYSVITARNAAGFTVKILKTAHLHSQGNTGAEAAHTHGI</sequence>
<accession>X1VJK3</accession>
<reference evidence="1" key="1">
    <citation type="journal article" date="2014" name="Front. Microbiol.">
        <title>High frequency of phylogenetically diverse reductive dehalogenase-homologous genes in deep subseafloor sedimentary metagenomes.</title>
        <authorList>
            <person name="Kawai M."/>
            <person name="Futagami T."/>
            <person name="Toyoda A."/>
            <person name="Takaki Y."/>
            <person name="Nishi S."/>
            <person name="Hori S."/>
            <person name="Arai W."/>
            <person name="Tsubouchi T."/>
            <person name="Morono Y."/>
            <person name="Uchiyama I."/>
            <person name="Ito T."/>
            <person name="Fujiyama A."/>
            <person name="Inagaki F."/>
            <person name="Takami H."/>
        </authorList>
    </citation>
    <scope>NUCLEOTIDE SEQUENCE</scope>
    <source>
        <strain evidence="1">Expedition CK06-06</strain>
    </source>
</reference>
<dbReference type="EMBL" id="BARW01027434">
    <property type="protein sequence ID" value="GAJ15546.1"/>
    <property type="molecule type" value="Genomic_DNA"/>
</dbReference>
<comment type="caution">
    <text evidence="1">The sequence shown here is derived from an EMBL/GenBank/DDBJ whole genome shotgun (WGS) entry which is preliminary data.</text>
</comment>
<evidence type="ECO:0000313" key="1">
    <source>
        <dbReference type="EMBL" id="GAJ15546.1"/>
    </source>
</evidence>
<gene>
    <name evidence="1" type="ORF">S12H4_44518</name>
</gene>
<feature type="non-terminal residue" evidence="1">
    <location>
        <position position="115"/>
    </location>
</feature>
<protein>
    <submittedName>
        <fullName evidence="1">Uncharacterized protein</fullName>
    </submittedName>
</protein>
<proteinExistence type="predicted"/>
<organism evidence="1">
    <name type="scientific">marine sediment metagenome</name>
    <dbReference type="NCBI Taxonomy" id="412755"/>
    <lineage>
        <taxon>unclassified sequences</taxon>
        <taxon>metagenomes</taxon>
        <taxon>ecological metagenomes</taxon>
    </lineage>
</organism>